<sequence length="124" mass="14291">MELHLTFDAWDRFQESLYERGDRLDLREPGGTYARDERVDVWVLSAHAEALYSQDIDPDVWETLSDLDLEAADEESGWALIRDFYLERGGVLVRIGDGVSADDREEWIFSEGLSTRLRLADHAD</sequence>
<dbReference type="EMBL" id="BMOE01000004">
    <property type="protein sequence ID" value="GGJ71942.1"/>
    <property type="molecule type" value="Genomic_DNA"/>
</dbReference>
<organism evidence="1 2">
    <name type="scientific">Deinococcus aquiradiocola</name>
    <dbReference type="NCBI Taxonomy" id="393059"/>
    <lineage>
        <taxon>Bacteria</taxon>
        <taxon>Thermotogati</taxon>
        <taxon>Deinococcota</taxon>
        <taxon>Deinococci</taxon>
        <taxon>Deinococcales</taxon>
        <taxon>Deinococcaceae</taxon>
        <taxon>Deinococcus</taxon>
    </lineage>
</organism>
<evidence type="ECO:0000313" key="2">
    <source>
        <dbReference type="Proteomes" id="UP000635726"/>
    </source>
</evidence>
<keyword evidence="2" id="KW-1185">Reference proteome</keyword>
<dbReference type="RefSeq" id="WP_188961932.1">
    <property type="nucleotide sequence ID" value="NZ_BMOE01000004.1"/>
</dbReference>
<protein>
    <submittedName>
        <fullName evidence="1">Uncharacterized protein</fullName>
    </submittedName>
</protein>
<evidence type="ECO:0000313" key="1">
    <source>
        <dbReference type="EMBL" id="GGJ71942.1"/>
    </source>
</evidence>
<reference evidence="1" key="1">
    <citation type="journal article" date="2014" name="Int. J. Syst. Evol. Microbiol.">
        <title>Complete genome sequence of Corynebacterium casei LMG S-19264T (=DSM 44701T), isolated from a smear-ripened cheese.</title>
        <authorList>
            <consortium name="US DOE Joint Genome Institute (JGI-PGF)"/>
            <person name="Walter F."/>
            <person name="Albersmeier A."/>
            <person name="Kalinowski J."/>
            <person name="Ruckert C."/>
        </authorList>
    </citation>
    <scope>NUCLEOTIDE SEQUENCE</scope>
    <source>
        <strain evidence="1">JCM 14371</strain>
    </source>
</reference>
<proteinExistence type="predicted"/>
<gene>
    <name evidence="1" type="ORF">GCM10008939_15460</name>
</gene>
<dbReference type="AlphaFoldDB" id="A0A917PDK0"/>
<name>A0A917PDK0_9DEIO</name>
<accession>A0A917PDK0</accession>
<comment type="caution">
    <text evidence="1">The sequence shown here is derived from an EMBL/GenBank/DDBJ whole genome shotgun (WGS) entry which is preliminary data.</text>
</comment>
<dbReference type="Proteomes" id="UP000635726">
    <property type="component" value="Unassembled WGS sequence"/>
</dbReference>
<reference evidence="1" key="2">
    <citation type="submission" date="2020-09" db="EMBL/GenBank/DDBJ databases">
        <authorList>
            <person name="Sun Q."/>
            <person name="Ohkuma M."/>
        </authorList>
    </citation>
    <scope>NUCLEOTIDE SEQUENCE</scope>
    <source>
        <strain evidence="1">JCM 14371</strain>
    </source>
</reference>